<evidence type="ECO:0000313" key="1">
    <source>
        <dbReference type="EMBL" id="GAH23558.1"/>
    </source>
</evidence>
<proteinExistence type="predicted"/>
<dbReference type="EMBL" id="BARU01000667">
    <property type="protein sequence ID" value="GAH23558.1"/>
    <property type="molecule type" value="Genomic_DNA"/>
</dbReference>
<name>X1FS34_9ZZZZ</name>
<sequence>KDQMFDLKKEIKILRRERDHYRKIVKEKNLLD</sequence>
<gene>
    <name evidence="1" type="ORF">S03H2_02088</name>
</gene>
<comment type="caution">
    <text evidence="1">The sequence shown here is derived from an EMBL/GenBank/DDBJ whole genome shotgun (WGS) entry which is preliminary data.</text>
</comment>
<dbReference type="AlphaFoldDB" id="X1FS34"/>
<reference evidence="1" key="1">
    <citation type="journal article" date="2014" name="Front. Microbiol.">
        <title>High frequency of phylogenetically diverse reductive dehalogenase-homologous genes in deep subseafloor sedimentary metagenomes.</title>
        <authorList>
            <person name="Kawai M."/>
            <person name="Futagami T."/>
            <person name="Toyoda A."/>
            <person name="Takaki Y."/>
            <person name="Nishi S."/>
            <person name="Hori S."/>
            <person name="Arai W."/>
            <person name="Tsubouchi T."/>
            <person name="Morono Y."/>
            <person name="Uchiyama I."/>
            <person name="Ito T."/>
            <person name="Fujiyama A."/>
            <person name="Inagaki F."/>
            <person name="Takami H."/>
        </authorList>
    </citation>
    <scope>NUCLEOTIDE SEQUENCE</scope>
    <source>
        <strain evidence="1">Expedition CK06-06</strain>
    </source>
</reference>
<feature type="non-terminal residue" evidence="1">
    <location>
        <position position="1"/>
    </location>
</feature>
<protein>
    <submittedName>
        <fullName evidence="1">Uncharacterized protein</fullName>
    </submittedName>
</protein>
<organism evidence="1">
    <name type="scientific">marine sediment metagenome</name>
    <dbReference type="NCBI Taxonomy" id="412755"/>
    <lineage>
        <taxon>unclassified sequences</taxon>
        <taxon>metagenomes</taxon>
        <taxon>ecological metagenomes</taxon>
    </lineage>
</organism>
<accession>X1FS34</accession>